<gene>
    <name evidence="2" type="ORF">BBIA_1182</name>
</gene>
<sequence length="368" mass="42489">MKIGTITFHCAYNYGSVLQSFALKTYLERLGNTVSVIDYRSPNFDQYKLFHPTNLRHLCSDILFFPRNIRRKHAFESFQRRHLNLTRRYEGPNAEQELSRDSNEFDAVICGSDQIWNLDCTQGLDGCYFLRFAPDSVRKIAYAPSLSQAQFQPRFFDEKTRNELGRLLDRFHAISVREQSTVPVYQQLTDKPIQVAIDPTLLLDASVYRNIESKLPKPVCNAGFIFAYTLWPNKKMIDYVDRLAQKEGLTIVYSSKIPIRYRSRAINCYGMSPELFLALIDKARYVISNSFHATVFSVLFHKAFLTFGKDRSTSRMSDLLSRLEIEDHIVRDDYDGDMVPAGADYAAVDGLLDRMRQDSEQFLKNALA</sequence>
<dbReference type="Proteomes" id="UP000029108">
    <property type="component" value="Unassembled WGS sequence"/>
</dbReference>
<dbReference type="eggNOG" id="COG1143">
    <property type="taxonomic scope" value="Bacteria"/>
</dbReference>
<organism evidence="2 3">
    <name type="scientific">Bifidobacterium biavatii DSM 23969</name>
    <dbReference type="NCBI Taxonomy" id="1437608"/>
    <lineage>
        <taxon>Bacteria</taxon>
        <taxon>Bacillati</taxon>
        <taxon>Actinomycetota</taxon>
        <taxon>Actinomycetes</taxon>
        <taxon>Bifidobacteriales</taxon>
        <taxon>Bifidobacteriaceae</taxon>
        <taxon>Bifidobacterium</taxon>
    </lineage>
</organism>
<comment type="caution">
    <text evidence="2">The sequence shown here is derived from an EMBL/GenBank/DDBJ whole genome shotgun (WGS) entry which is preliminary data.</text>
</comment>
<dbReference type="OrthoDB" id="9811182at2"/>
<dbReference type="RefSeq" id="WP_033494522.1">
    <property type="nucleotide sequence ID" value="NZ_JDUU01000018.1"/>
</dbReference>
<dbReference type="EMBL" id="JGYN01000021">
    <property type="protein sequence ID" value="KFI49649.1"/>
    <property type="molecule type" value="Genomic_DNA"/>
</dbReference>
<protein>
    <submittedName>
        <fullName evidence="2">Polysaccharide pyruvyl transferase</fullName>
    </submittedName>
</protein>
<accession>A0A086ZSZ9</accession>
<evidence type="ECO:0000313" key="2">
    <source>
        <dbReference type="EMBL" id="KFI49649.1"/>
    </source>
</evidence>
<dbReference type="AlphaFoldDB" id="A0A086ZSZ9"/>
<dbReference type="Pfam" id="PF04230">
    <property type="entry name" value="PS_pyruv_trans"/>
    <property type="match status" value="1"/>
</dbReference>
<reference evidence="2 3" key="1">
    <citation type="submission" date="2014-03" db="EMBL/GenBank/DDBJ databases">
        <title>Genomics of Bifidobacteria.</title>
        <authorList>
            <person name="Ventura M."/>
            <person name="Milani C."/>
            <person name="Lugli G.A."/>
        </authorList>
    </citation>
    <scope>NUCLEOTIDE SEQUENCE [LARGE SCALE GENOMIC DNA]</scope>
    <source>
        <strain evidence="2 3">DSM 23969</strain>
    </source>
</reference>
<dbReference type="GO" id="GO:0016740">
    <property type="term" value="F:transferase activity"/>
    <property type="evidence" value="ECO:0007669"/>
    <property type="project" value="UniProtKB-KW"/>
</dbReference>
<evidence type="ECO:0000313" key="3">
    <source>
        <dbReference type="Proteomes" id="UP000029108"/>
    </source>
</evidence>
<dbReference type="InterPro" id="IPR007345">
    <property type="entry name" value="Polysacch_pyruvyl_Trfase"/>
</dbReference>
<proteinExistence type="predicted"/>
<keyword evidence="3" id="KW-1185">Reference proteome</keyword>
<name>A0A086ZSZ9_9BIFI</name>
<dbReference type="STRING" id="1437608.GCA_000771645_00795"/>
<feature type="domain" description="Polysaccharide pyruvyl transferase" evidence="1">
    <location>
        <begin position="13"/>
        <end position="308"/>
    </location>
</feature>
<evidence type="ECO:0000259" key="1">
    <source>
        <dbReference type="Pfam" id="PF04230"/>
    </source>
</evidence>
<keyword evidence="2" id="KW-0808">Transferase</keyword>